<reference evidence="2" key="1">
    <citation type="journal article" date="2024" name="Proc. Natl. Acad. Sci. U.S.A.">
        <title>Extraordinary preservation of gene collinearity over three hundred million years revealed in homosporous lycophytes.</title>
        <authorList>
            <person name="Li C."/>
            <person name="Wickell D."/>
            <person name="Kuo L.Y."/>
            <person name="Chen X."/>
            <person name="Nie B."/>
            <person name="Liao X."/>
            <person name="Peng D."/>
            <person name="Ji J."/>
            <person name="Jenkins J."/>
            <person name="Williams M."/>
            <person name="Shu S."/>
            <person name="Plott C."/>
            <person name="Barry K."/>
            <person name="Rajasekar S."/>
            <person name="Grimwood J."/>
            <person name="Han X."/>
            <person name="Sun S."/>
            <person name="Hou Z."/>
            <person name="He W."/>
            <person name="Dai G."/>
            <person name="Sun C."/>
            <person name="Schmutz J."/>
            <person name="Leebens-Mack J.H."/>
            <person name="Li F.W."/>
            <person name="Wang L."/>
        </authorList>
    </citation>
    <scope>NUCLEOTIDE SEQUENCE [LARGE SCALE GENOMIC DNA]</scope>
    <source>
        <strain evidence="2">cv. PW_Plant_1</strain>
    </source>
</reference>
<sequence length="714" mass="80532">MKTEHALKSPEAHETKRRESHNAKNLSSAKVSGLKEFAKNFSDCNAFLSLLQDWLYDKLEGQVEGELQFEKPFELEELRQLDYAIEGTSFQQLFRMPYLQPGASGAAETEIYVAVEDFIHASVQGLWEIFWATDDHMPFVVIGPGPSRSTLQSSPPLLGPALAKHNWRSGSFGWENILEYVEVGLEDTGSSQTGQLVPFPTIIGRTIFHGMHMLMSRFYSDRRPAARRNVDTAYILFVNSSHGGVVKLKGNISKLESRNDSCYENAADWIQNHADIAVSNVEQVWNRFGNANWGDLGTLQLLLATFKCIEQCKGAPKKSISEMAADHNIRLHRRRIERKTFEVQENENRHSQRNHGEIVEYEEIQDHELVNELEHMKLEPGTVLWLEDAHWQRGFQIHSIIGDGKRSIYTGTSLDEIGKPLVIHVGAHPSQLEPSWEDMSTWYQVQRQTRILNIMKQRGLSCKYLPQIVASGRLLHPGPCTKTRPSGRCNHPWCGTPILVTSPVGEFLDVVLENDGILSPEEILQCCHDCLSALRYAGSAGIQHGDISPEHVLRVKGIGGEYFYLLGDWGRAVLEDRDSPAIAPRYSSTYALQEGKLCPASDAENLVYMLFLLCGGSMPEFESMEDALQWRERAWSKRVIQQQLGEVSAVLKAYADYVDSLIGTPYPVDYDIWLRRLVRTLHTDDLGKRIDYVVSPEKIDHVAESSGTSVISQG</sequence>
<dbReference type="Proteomes" id="UP001162992">
    <property type="component" value="Chromosome 7"/>
</dbReference>
<accession>A0ACC2D259</accession>
<gene>
    <name evidence="1" type="ORF">O6H91_07G007800</name>
</gene>
<evidence type="ECO:0000313" key="1">
    <source>
        <dbReference type="EMBL" id="KAJ7548341.1"/>
    </source>
</evidence>
<dbReference type="EMBL" id="CM055098">
    <property type="protein sequence ID" value="KAJ7548341.1"/>
    <property type="molecule type" value="Genomic_DNA"/>
</dbReference>
<keyword evidence="2" id="KW-1185">Reference proteome</keyword>
<proteinExistence type="predicted"/>
<protein>
    <submittedName>
        <fullName evidence="1">Uncharacterized protein</fullName>
    </submittedName>
</protein>
<comment type="caution">
    <text evidence="1">The sequence shown here is derived from an EMBL/GenBank/DDBJ whole genome shotgun (WGS) entry which is preliminary data.</text>
</comment>
<evidence type="ECO:0000313" key="2">
    <source>
        <dbReference type="Proteomes" id="UP001162992"/>
    </source>
</evidence>
<name>A0ACC2D259_DIPCM</name>
<organism evidence="1 2">
    <name type="scientific">Diphasiastrum complanatum</name>
    <name type="common">Issler's clubmoss</name>
    <name type="synonym">Lycopodium complanatum</name>
    <dbReference type="NCBI Taxonomy" id="34168"/>
    <lineage>
        <taxon>Eukaryota</taxon>
        <taxon>Viridiplantae</taxon>
        <taxon>Streptophyta</taxon>
        <taxon>Embryophyta</taxon>
        <taxon>Tracheophyta</taxon>
        <taxon>Lycopodiopsida</taxon>
        <taxon>Lycopodiales</taxon>
        <taxon>Lycopodiaceae</taxon>
        <taxon>Lycopodioideae</taxon>
        <taxon>Diphasiastrum</taxon>
    </lineage>
</organism>